<dbReference type="Proteomes" id="UP001449582">
    <property type="component" value="Unassembled WGS sequence"/>
</dbReference>
<feature type="active site" evidence="5">
    <location>
        <position position="93"/>
    </location>
</feature>
<proteinExistence type="inferred from homology"/>
<evidence type="ECO:0000256" key="5">
    <source>
        <dbReference type="PROSITE-ProRule" id="PRU01016"/>
    </source>
</evidence>
<dbReference type="InterPro" id="IPR018117">
    <property type="entry name" value="C5_DNA_meth_AS"/>
</dbReference>
<dbReference type="InterPro" id="IPR050750">
    <property type="entry name" value="C5-MTase"/>
</dbReference>
<evidence type="ECO:0000256" key="4">
    <source>
        <dbReference type="ARBA" id="ARBA00022747"/>
    </source>
</evidence>
<dbReference type="PANTHER" id="PTHR46098">
    <property type="entry name" value="TRNA (CYTOSINE(38)-C(5))-METHYLTRANSFERASE"/>
    <property type="match status" value="1"/>
</dbReference>
<organism evidence="8 9">
    <name type="scientific">Ureaplasma ceti</name>
    <dbReference type="NCBI Taxonomy" id="3119530"/>
    <lineage>
        <taxon>Bacteria</taxon>
        <taxon>Bacillati</taxon>
        <taxon>Mycoplasmatota</taxon>
        <taxon>Mycoplasmoidales</taxon>
        <taxon>Mycoplasmoidaceae</taxon>
        <taxon>Ureaplasma</taxon>
    </lineage>
</organism>
<accession>A0ABP9UCK9</accession>
<keyword evidence="2 5" id="KW-0808">Transferase</keyword>
<keyword evidence="4" id="KW-0680">Restriction system</keyword>
<dbReference type="InterPro" id="IPR001525">
    <property type="entry name" value="C5_MeTfrase"/>
</dbReference>
<dbReference type="PROSITE" id="PS00094">
    <property type="entry name" value="C5_MTASE_1"/>
    <property type="match status" value="1"/>
</dbReference>
<evidence type="ECO:0000256" key="7">
    <source>
        <dbReference type="RuleBase" id="RU000417"/>
    </source>
</evidence>
<dbReference type="PANTHER" id="PTHR46098:SF1">
    <property type="entry name" value="TRNA (CYTOSINE(38)-C(5))-METHYLTRANSFERASE"/>
    <property type="match status" value="1"/>
</dbReference>
<evidence type="ECO:0000256" key="2">
    <source>
        <dbReference type="ARBA" id="ARBA00022679"/>
    </source>
</evidence>
<dbReference type="SUPFAM" id="SSF53335">
    <property type="entry name" value="S-adenosyl-L-methionine-dependent methyltransferases"/>
    <property type="match status" value="1"/>
</dbReference>
<keyword evidence="3 5" id="KW-0949">S-adenosyl-L-methionine</keyword>
<evidence type="ECO:0000256" key="3">
    <source>
        <dbReference type="ARBA" id="ARBA00022691"/>
    </source>
</evidence>
<keyword evidence="9" id="KW-1185">Reference proteome</keyword>
<comment type="caution">
    <text evidence="8">The sequence shown here is derived from an EMBL/GenBank/DDBJ whole genome shotgun (WGS) entry which is preliminary data.</text>
</comment>
<sequence>MSERKVVELFAGVGGFRVGLNNVQIINNKVIEEDKFKFVFFNQWEPGSKVQNAYRCYADRFNEFSNPLNNTDISLVDESLIPNHDLLVGGFPCQDYSVARSLKDQNGIEGKKGVLWWEINRILKHKKPNFVFLENVDRLLISPSKQRGRDFSIMLKCFDELDYYVEWKVINAAAYGMPQKRKRIFIFACKKTTHFYKTNIKKYKNPLDVLGTSKSFFFDEFKYNIESEIERVELLEDIKTISDSKTTTYKDAGFMDSGIVYSTKTSPIYNGGQTLLKDVVLKDINLIKDLILTDKDKIEKIRYMKSSKRIERIKDGYTYYYSEGKMNFPDLLELPGRTMLTSEGTINRSTHVIGVENDKYRLLSPIECERLNMFPDNWTGNIGLSNKARYFLMGNALVCGIVNKVSSKLANLIDKENGK</sequence>
<evidence type="ECO:0000256" key="6">
    <source>
        <dbReference type="RuleBase" id="RU000416"/>
    </source>
</evidence>
<dbReference type="PRINTS" id="PR00105">
    <property type="entry name" value="C5METTRFRASE"/>
</dbReference>
<dbReference type="RefSeq" id="WP_353290089.1">
    <property type="nucleotide sequence ID" value="NZ_BAABQM010000005.1"/>
</dbReference>
<dbReference type="Gene3D" id="3.40.50.150">
    <property type="entry name" value="Vaccinia Virus protein VP39"/>
    <property type="match status" value="1"/>
</dbReference>
<dbReference type="NCBIfam" id="TIGR00675">
    <property type="entry name" value="dcm"/>
    <property type="match status" value="1"/>
</dbReference>
<comment type="similarity">
    <text evidence="5 6">Belongs to the class I-like SAM-binding methyltransferase superfamily. C5-methyltransferase family.</text>
</comment>
<dbReference type="PROSITE" id="PS51679">
    <property type="entry name" value="SAM_MT_C5"/>
    <property type="match status" value="1"/>
</dbReference>
<dbReference type="InterPro" id="IPR029063">
    <property type="entry name" value="SAM-dependent_MTases_sf"/>
</dbReference>
<reference evidence="8" key="1">
    <citation type="submission" date="2024-02" db="EMBL/GenBank/DDBJ databases">
        <title>Draft genome sequence of new strains in genus Ureaplasma.</title>
        <authorList>
            <person name="Nakajima Y."/>
            <person name="Segawa T."/>
        </authorList>
    </citation>
    <scope>NUCLEOTIDE SEQUENCE [LARGE SCALE GENOMIC DNA]</scope>
    <source>
        <strain evidence="8">OM1</strain>
    </source>
</reference>
<evidence type="ECO:0000256" key="1">
    <source>
        <dbReference type="ARBA" id="ARBA00022603"/>
    </source>
</evidence>
<name>A0ABP9UCK9_9BACT</name>
<gene>
    <name evidence="8" type="primary">dcm</name>
    <name evidence="8" type="ORF">UREOM_6390</name>
</gene>
<dbReference type="EMBL" id="BAABQM010000005">
    <property type="protein sequence ID" value="GAA5414928.1"/>
    <property type="molecule type" value="Genomic_DNA"/>
</dbReference>
<protein>
    <recommendedName>
        <fullName evidence="7">Cytosine-specific methyltransferase</fullName>
        <ecNumber evidence="7">2.1.1.37</ecNumber>
    </recommendedName>
</protein>
<dbReference type="EC" id="2.1.1.37" evidence="7"/>
<dbReference type="Gene3D" id="3.90.120.10">
    <property type="entry name" value="DNA Methylase, subunit A, domain 2"/>
    <property type="match status" value="1"/>
</dbReference>
<comment type="catalytic activity">
    <reaction evidence="7">
        <text>a 2'-deoxycytidine in DNA + S-adenosyl-L-methionine = a 5-methyl-2'-deoxycytidine in DNA + S-adenosyl-L-homocysteine + H(+)</text>
        <dbReference type="Rhea" id="RHEA:13681"/>
        <dbReference type="Rhea" id="RHEA-COMP:11369"/>
        <dbReference type="Rhea" id="RHEA-COMP:11370"/>
        <dbReference type="ChEBI" id="CHEBI:15378"/>
        <dbReference type="ChEBI" id="CHEBI:57856"/>
        <dbReference type="ChEBI" id="CHEBI:59789"/>
        <dbReference type="ChEBI" id="CHEBI:85452"/>
        <dbReference type="ChEBI" id="CHEBI:85454"/>
        <dbReference type="EC" id="2.1.1.37"/>
    </reaction>
</comment>
<evidence type="ECO:0000313" key="9">
    <source>
        <dbReference type="Proteomes" id="UP001449582"/>
    </source>
</evidence>
<dbReference type="Pfam" id="PF00145">
    <property type="entry name" value="DNA_methylase"/>
    <property type="match status" value="1"/>
</dbReference>
<keyword evidence="1 5" id="KW-0489">Methyltransferase</keyword>
<evidence type="ECO:0000313" key="8">
    <source>
        <dbReference type="EMBL" id="GAA5414928.1"/>
    </source>
</evidence>